<reference evidence="2 3" key="1">
    <citation type="submission" date="2014-06" db="EMBL/GenBank/DDBJ databases">
        <title>Saccharopolyspora rectivirgula DSM-43113 Genome sequencing.</title>
        <authorList>
            <person name="Barrera C."/>
            <person name="Millon L."/>
            <person name="Rognon B."/>
            <person name="Zaugg C."/>
            <person name="Monod M."/>
        </authorList>
    </citation>
    <scope>NUCLEOTIDE SEQUENCE [LARGE SCALE GENOMIC DNA]</scope>
    <source>
        <strain evidence="2 3">DSM 43113</strain>
    </source>
</reference>
<dbReference type="Proteomes" id="UP000031419">
    <property type="component" value="Unassembled WGS sequence"/>
</dbReference>
<gene>
    <name evidence="2" type="ORF">GU90_01900</name>
</gene>
<feature type="compositionally biased region" description="Acidic residues" evidence="1">
    <location>
        <begin position="76"/>
        <end position="94"/>
    </location>
</feature>
<feature type="region of interest" description="Disordered" evidence="1">
    <location>
        <begin position="27"/>
        <end position="94"/>
    </location>
</feature>
<proteinExistence type="predicted"/>
<dbReference type="STRING" id="28042.GU90_01900"/>
<evidence type="ECO:0000256" key="1">
    <source>
        <dbReference type="SAM" id="MobiDB-lite"/>
    </source>
</evidence>
<protein>
    <recommendedName>
        <fullName evidence="4">Small secreted hydrophilic protein</fullName>
    </recommendedName>
</protein>
<name>A0A073B3I1_9PSEU</name>
<evidence type="ECO:0000313" key="2">
    <source>
        <dbReference type="EMBL" id="KEI45832.1"/>
    </source>
</evidence>
<sequence>MRSVPKTVLLLAALALPIAVVLISFSAGTTPREPQVPVTVEIGSSPDPNPPETGSTTPMPPPETSLPAELPPPPPVEDDEDDDDDDDHDDEDDD</sequence>
<dbReference type="EMBL" id="JNVU01000008">
    <property type="protein sequence ID" value="KEI45832.1"/>
    <property type="molecule type" value="Genomic_DNA"/>
</dbReference>
<dbReference type="AlphaFoldDB" id="A0A073B3I1"/>
<organism evidence="2 3">
    <name type="scientific">Saccharopolyspora rectivirgula</name>
    <dbReference type="NCBI Taxonomy" id="28042"/>
    <lineage>
        <taxon>Bacteria</taxon>
        <taxon>Bacillati</taxon>
        <taxon>Actinomycetota</taxon>
        <taxon>Actinomycetes</taxon>
        <taxon>Pseudonocardiales</taxon>
        <taxon>Pseudonocardiaceae</taxon>
        <taxon>Saccharopolyspora</taxon>
    </lineage>
</organism>
<comment type="caution">
    <text evidence="2">The sequence shown here is derived from an EMBL/GenBank/DDBJ whole genome shotgun (WGS) entry which is preliminary data.</text>
</comment>
<evidence type="ECO:0008006" key="4">
    <source>
        <dbReference type="Google" id="ProtNLM"/>
    </source>
</evidence>
<keyword evidence="3" id="KW-1185">Reference proteome</keyword>
<accession>A0A073B3I1</accession>
<dbReference type="RefSeq" id="WP_029722485.1">
    <property type="nucleotide sequence ID" value="NZ_JAJUIW010000071.1"/>
</dbReference>
<feature type="compositionally biased region" description="Pro residues" evidence="1">
    <location>
        <begin position="58"/>
        <end position="75"/>
    </location>
</feature>
<evidence type="ECO:0000313" key="3">
    <source>
        <dbReference type="Proteomes" id="UP000031419"/>
    </source>
</evidence>